<keyword evidence="9" id="KW-0046">Antibiotic resistance</keyword>
<feature type="transmembrane region" description="Helical" evidence="11">
    <location>
        <begin position="418"/>
        <end position="440"/>
    </location>
</feature>
<dbReference type="InterPro" id="IPR002528">
    <property type="entry name" value="MATE_fam"/>
</dbReference>
<feature type="transmembrane region" description="Helical" evidence="11">
    <location>
        <begin position="142"/>
        <end position="162"/>
    </location>
</feature>
<dbReference type="PIRSF" id="PIRSF006603">
    <property type="entry name" value="DinF"/>
    <property type="match status" value="1"/>
</dbReference>
<feature type="transmembrane region" description="Helical" evidence="11">
    <location>
        <begin position="21"/>
        <end position="48"/>
    </location>
</feature>
<dbReference type="GO" id="GO:0005886">
    <property type="term" value="C:plasma membrane"/>
    <property type="evidence" value="ECO:0007669"/>
    <property type="project" value="UniProtKB-SubCell"/>
</dbReference>
<evidence type="ECO:0000256" key="11">
    <source>
        <dbReference type="SAM" id="Phobius"/>
    </source>
</evidence>
<comment type="caution">
    <text evidence="12">The sequence shown here is derived from an EMBL/GenBank/DDBJ whole genome shotgun (WGS) entry which is preliminary data.</text>
</comment>
<feature type="transmembrane region" description="Helical" evidence="11">
    <location>
        <begin position="68"/>
        <end position="90"/>
    </location>
</feature>
<feature type="transmembrane region" description="Helical" evidence="11">
    <location>
        <begin position="359"/>
        <end position="380"/>
    </location>
</feature>
<feature type="transmembrane region" description="Helical" evidence="11">
    <location>
        <begin position="241"/>
        <end position="264"/>
    </location>
</feature>
<feature type="transmembrane region" description="Helical" evidence="11">
    <location>
        <begin position="201"/>
        <end position="221"/>
    </location>
</feature>
<feature type="transmembrane region" description="Helical" evidence="11">
    <location>
        <begin position="392"/>
        <end position="412"/>
    </location>
</feature>
<dbReference type="InterPro" id="IPR045070">
    <property type="entry name" value="MATE_MepA-like"/>
</dbReference>
<evidence type="ECO:0000256" key="3">
    <source>
        <dbReference type="ARBA" id="ARBA00022106"/>
    </source>
</evidence>
<keyword evidence="7 11" id="KW-1133">Transmembrane helix</keyword>
<comment type="subcellular location">
    <subcellularLocation>
        <location evidence="1">Cell membrane</location>
        <topology evidence="1">Multi-pass membrane protein</topology>
    </subcellularLocation>
</comment>
<proteinExistence type="inferred from homology"/>
<keyword evidence="8 11" id="KW-0472">Membrane</keyword>
<evidence type="ECO:0000256" key="8">
    <source>
        <dbReference type="ARBA" id="ARBA00023136"/>
    </source>
</evidence>
<dbReference type="GO" id="GO:0042910">
    <property type="term" value="F:xenobiotic transmembrane transporter activity"/>
    <property type="evidence" value="ECO:0007669"/>
    <property type="project" value="InterPro"/>
</dbReference>
<evidence type="ECO:0000256" key="10">
    <source>
        <dbReference type="SAM" id="MobiDB-lite"/>
    </source>
</evidence>
<dbReference type="Proteomes" id="UP000823912">
    <property type="component" value="Unassembled WGS sequence"/>
</dbReference>
<dbReference type="NCBIfam" id="TIGR00797">
    <property type="entry name" value="matE"/>
    <property type="match status" value="1"/>
</dbReference>
<feature type="transmembrane region" description="Helical" evidence="11">
    <location>
        <begin position="276"/>
        <end position="305"/>
    </location>
</feature>
<dbReference type="GO" id="GO:0015297">
    <property type="term" value="F:antiporter activity"/>
    <property type="evidence" value="ECO:0007669"/>
    <property type="project" value="InterPro"/>
</dbReference>
<reference evidence="12" key="2">
    <citation type="journal article" date="2021" name="PeerJ">
        <title>Extensive microbial diversity within the chicken gut microbiome revealed by metagenomics and culture.</title>
        <authorList>
            <person name="Gilroy R."/>
            <person name="Ravi A."/>
            <person name="Getino M."/>
            <person name="Pursley I."/>
            <person name="Horton D.L."/>
            <person name="Alikhan N.F."/>
            <person name="Baker D."/>
            <person name="Gharbi K."/>
            <person name="Hall N."/>
            <person name="Watson M."/>
            <person name="Adriaenssens E.M."/>
            <person name="Foster-Nyarko E."/>
            <person name="Jarju S."/>
            <person name="Secka A."/>
            <person name="Antonio M."/>
            <person name="Oren A."/>
            <person name="Chaudhuri R.R."/>
            <person name="La Ragione R."/>
            <person name="Hildebrand F."/>
            <person name="Pallen M.J."/>
        </authorList>
    </citation>
    <scope>NUCLEOTIDE SEQUENCE</scope>
    <source>
        <strain evidence="12">ChiSjej5B23-6657</strain>
    </source>
</reference>
<keyword evidence="4" id="KW-0813">Transport</keyword>
<dbReference type="InterPro" id="IPR051327">
    <property type="entry name" value="MATE_MepA_subfamily"/>
</dbReference>
<evidence type="ECO:0000313" key="12">
    <source>
        <dbReference type="EMBL" id="HIR70397.1"/>
    </source>
</evidence>
<feature type="transmembrane region" description="Helical" evidence="11">
    <location>
        <begin position="174"/>
        <end position="195"/>
    </location>
</feature>
<reference evidence="12" key="1">
    <citation type="submission" date="2020-10" db="EMBL/GenBank/DDBJ databases">
        <authorList>
            <person name="Gilroy R."/>
        </authorList>
    </citation>
    <scope>NUCLEOTIDE SEQUENCE</scope>
    <source>
        <strain evidence="12">ChiSjej5B23-6657</strain>
    </source>
</reference>
<dbReference type="Pfam" id="PF01554">
    <property type="entry name" value="MatE"/>
    <property type="match status" value="2"/>
</dbReference>
<keyword evidence="6 11" id="KW-0812">Transmembrane</keyword>
<dbReference type="AlphaFoldDB" id="A0A9D1JAF7"/>
<accession>A0A9D1JAF7</accession>
<name>A0A9D1JAF7_9FIRM</name>
<evidence type="ECO:0000256" key="2">
    <source>
        <dbReference type="ARBA" id="ARBA00008417"/>
    </source>
</evidence>
<gene>
    <name evidence="12" type="ORF">IAA55_03860</name>
</gene>
<feature type="region of interest" description="Disordered" evidence="10">
    <location>
        <begin position="451"/>
        <end position="473"/>
    </location>
</feature>
<dbReference type="CDD" id="cd13143">
    <property type="entry name" value="MATE_MepA_like"/>
    <property type="match status" value="1"/>
</dbReference>
<dbReference type="GO" id="GO:0046677">
    <property type="term" value="P:response to antibiotic"/>
    <property type="evidence" value="ECO:0007669"/>
    <property type="project" value="UniProtKB-KW"/>
</dbReference>
<evidence type="ECO:0000256" key="4">
    <source>
        <dbReference type="ARBA" id="ARBA00022448"/>
    </source>
</evidence>
<dbReference type="InterPro" id="IPR048279">
    <property type="entry name" value="MdtK-like"/>
</dbReference>
<organism evidence="12 13">
    <name type="scientific">Candidatus Pullilachnospira gallistercoris</name>
    <dbReference type="NCBI Taxonomy" id="2840911"/>
    <lineage>
        <taxon>Bacteria</taxon>
        <taxon>Bacillati</taxon>
        <taxon>Bacillota</taxon>
        <taxon>Clostridia</taxon>
        <taxon>Lachnospirales</taxon>
        <taxon>Lachnospiraceae</taxon>
        <taxon>Lachnospiraceae incertae sedis</taxon>
        <taxon>Candidatus Pullilachnospira</taxon>
    </lineage>
</organism>
<dbReference type="PANTHER" id="PTHR43823">
    <property type="entry name" value="SPORULATION PROTEIN YKVU"/>
    <property type="match status" value="1"/>
</dbReference>
<dbReference type="EMBL" id="DVHM01000061">
    <property type="protein sequence ID" value="HIR70397.1"/>
    <property type="molecule type" value="Genomic_DNA"/>
</dbReference>
<evidence type="ECO:0000256" key="1">
    <source>
        <dbReference type="ARBA" id="ARBA00004651"/>
    </source>
</evidence>
<evidence type="ECO:0000313" key="13">
    <source>
        <dbReference type="Proteomes" id="UP000823912"/>
    </source>
</evidence>
<comment type="similarity">
    <text evidence="2">Belongs to the multi antimicrobial extrusion (MATE) (TC 2.A.66.1) family. MepA subfamily.</text>
</comment>
<protein>
    <recommendedName>
        <fullName evidence="3">Multidrug export protein MepA</fullName>
    </recommendedName>
</protein>
<sequence length="473" mass="51394">MESKKNKLSQEIFATESIWRLMAKMCVPAVLTILIMVLYNMADIYFIGQTGDSYKVTALSLCMPITTVLSALGSMVGTGASSCISIAMGRGDTSRVHAFSSFSFYFSLLLGAAYAIIIYIFMSPILDLLGTSSNTRDFAQSYLFFILLGAPLVMVNTCMGQVIRSEGAATQSMVGNMIGTIVNIILDPIFILFFGLGVPGAAIATVIGNACSTVFFVYYLLKKSQKMSILPKDFSFQRQLVFAILSIGLPSGISTLLNSISSIFENNLLVGHGDQYVAAFSVAGKATMIIGMLQMGIALGVQPIIAYSYGAKKWDRMNETIRKTAGFTLVLGLLLTIVCRIFSHQLVAAFLDDAEIIPLGIYVISISTLTGPLTGVYQLCTTFLQSTEKAGYAIFVSVLRQGLVFIPALYIMNRLFGFNGIVWCQPAAMVISLILAFFLAMRHYRQLRKKDDEDNNAPSGLTAEQATAKEKTA</sequence>
<keyword evidence="5" id="KW-1003">Cell membrane</keyword>
<evidence type="ECO:0000256" key="5">
    <source>
        <dbReference type="ARBA" id="ARBA00022475"/>
    </source>
</evidence>
<evidence type="ECO:0000256" key="9">
    <source>
        <dbReference type="ARBA" id="ARBA00023251"/>
    </source>
</evidence>
<feature type="transmembrane region" description="Helical" evidence="11">
    <location>
        <begin position="102"/>
        <end position="122"/>
    </location>
</feature>
<feature type="transmembrane region" description="Helical" evidence="11">
    <location>
        <begin position="326"/>
        <end position="347"/>
    </location>
</feature>
<dbReference type="PANTHER" id="PTHR43823:SF3">
    <property type="entry name" value="MULTIDRUG EXPORT PROTEIN MEPA"/>
    <property type="match status" value="1"/>
</dbReference>
<evidence type="ECO:0000256" key="7">
    <source>
        <dbReference type="ARBA" id="ARBA00022989"/>
    </source>
</evidence>
<evidence type="ECO:0000256" key="6">
    <source>
        <dbReference type="ARBA" id="ARBA00022692"/>
    </source>
</evidence>